<name>A0ABW0IXH9_9HYPH</name>
<keyword evidence="3" id="KW-0720">Serine protease</keyword>
<feature type="domain" description="Peptidase S8/S53" evidence="5">
    <location>
        <begin position="271"/>
        <end position="609"/>
    </location>
</feature>
<dbReference type="InterPro" id="IPR036852">
    <property type="entry name" value="Peptidase_S8/S53_dom_sf"/>
</dbReference>
<evidence type="ECO:0000313" key="7">
    <source>
        <dbReference type="Proteomes" id="UP001596053"/>
    </source>
</evidence>
<dbReference type="CDD" id="cd04847">
    <property type="entry name" value="Peptidases_S8_Subtilisin_like_2"/>
    <property type="match status" value="1"/>
</dbReference>
<dbReference type="InterPro" id="IPR034074">
    <property type="entry name" value="Y4bN_pept_dom"/>
</dbReference>
<dbReference type="Proteomes" id="UP001596053">
    <property type="component" value="Unassembled WGS sequence"/>
</dbReference>
<evidence type="ECO:0000256" key="2">
    <source>
        <dbReference type="ARBA" id="ARBA00022801"/>
    </source>
</evidence>
<organism evidence="6 7">
    <name type="scientific">Bosea eneae</name>
    <dbReference type="NCBI Taxonomy" id="151454"/>
    <lineage>
        <taxon>Bacteria</taxon>
        <taxon>Pseudomonadati</taxon>
        <taxon>Pseudomonadota</taxon>
        <taxon>Alphaproteobacteria</taxon>
        <taxon>Hyphomicrobiales</taxon>
        <taxon>Boseaceae</taxon>
        <taxon>Bosea</taxon>
    </lineage>
</organism>
<sequence>MASRFTLPHIDITRFRSSGEYTGQGSGGSSAVRIREEHGAKLLHELDAAFAAADASRQTDPRLPDPTGSYIEVELRRGADPYQLERKTEGISPRAVKEHAGGRSVALFVPDHARIALQQILEDYRAGPLTAAGKPRRETMVGPIEAFRRARLEVLWTDDLAALPTDPQHQMWWSIWTFRETEAELEARCQSLGLRTAGADRRLYFPEAAVVPVLATRAAIELLMFATGVIVELRRASDNPVFFIEDERDTQHAWSDDLAERIEWPGADVPVVCLLDTGVNRAHALLEPAVAPADMHSYEPDWGTDDHAGHGTSMAGIALHGDLVAPLADTEPRRLAHRLESVKILPPKLNDPNSPSAYGAITQAAVALPAIEQSERQRIFCMAVTNGDVPGARPTTWSAAIDQIAAGTMPGDEEGAPRRLFVISTGNSDPVMRLAEWPGPDAYPVEDPAQAWNALTIGGYTDAIHVSDPGYEDWTPLSGAGELSPHSRTSTGWGAGRSPFKPELVMEAGNRAVCPARRDLLTLDSLRLLSTGHEVDRVPLVAFDGTSAAAAQAARMAARISAEHPDYWPELIRALMVHSAEYTEPMQAAFAAHPQLRDRYGLARQFGYGVPDHDRAAASARDQLALIAQSEIQPFRLKGSRQFNECHYYQLPMPNAVLESLGNEFVDLKVTLSYFVDPSPGVSANVDPQRYQSFGLRFDLRRKGEGVGAFRQRVNPSEREDPRKGPPAHPDDNRWLLGPDSMSAGSLHCDSWSGPAVDLLGRDMLCIRPVVGWWRERSSPTIVNRQSRYALVVTLKARRTDIDLYTPISTLVTPSVETPIDPFAGL</sequence>
<accession>A0ABW0IXH9</accession>
<gene>
    <name evidence="6" type="ORF">ACFPOB_22545</name>
</gene>
<keyword evidence="2" id="KW-0378">Hydrolase</keyword>
<comment type="caution">
    <text evidence="6">The sequence shown here is derived from an EMBL/GenBank/DDBJ whole genome shotgun (WGS) entry which is preliminary data.</text>
</comment>
<reference evidence="7" key="1">
    <citation type="journal article" date="2019" name="Int. J. Syst. Evol. Microbiol.">
        <title>The Global Catalogue of Microorganisms (GCM) 10K type strain sequencing project: providing services to taxonomists for standard genome sequencing and annotation.</title>
        <authorList>
            <consortium name="The Broad Institute Genomics Platform"/>
            <consortium name="The Broad Institute Genome Sequencing Center for Infectious Disease"/>
            <person name="Wu L."/>
            <person name="Ma J."/>
        </authorList>
    </citation>
    <scope>NUCLEOTIDE SEQUENCE [LARGE SCALE GENOMIC DNA]</scope>
    <source>
        <strain evidence="7">NCAIM B.01391</strain>
    </source>
</reference>
<evidence type="ECO:0000259" key="5">
    <source>
        <dbReference type="Pfam" id="PF00082"/>
    </source>
</evidence>
<dbReference type="EMBL" id="JBHSLW010000037">
    <property type="protein sequence ID" value="MFC5422351.1"/>
    <property type="molecule type" value="Genomic_DNA"/>
</dbReference>
<dbReference type="InterPro" id="IPR015500">
    <property type="entry name" value="Peptidase_S8_subtilisin-rel"/>
</dbReference>
<protein>
    <submittedName>
        <fullName evidence="6">S8 family peptidase</fullName>
    </submittedName>
</protein>
<dbReference type="Gene3D" id="3.40.50.200">
    <property type="entry name" value="Peptidase S8/S53 domain"/>
    <property type="match status" value="1"/>
</dbReference>
<proteinExistence type="predicted"/>
<evidence type="ECO:0000313" key="6">
    <source>
        <dbReference type="EMBL" id="MFC5422351.1"/>
    </source>
</evidence>
<evidence type="ECO:0000256" key="1">
    <source>
        <dbReference type="ARBA" id="ARBA00022670"/>
    </source>
</evidence>
<feature type="compositionally biased region" description="Basic and acidic residues" evidence="4">
    <location>
        <begin position="716"/>
        <end position="734"/>
    </location>
</feature>
<dbReference type="RefSeq" id="WP_377800622.1">
    <property type="nucleotide sequence ID" value="NZ_JBHSLW010000037.1"/>
</dbReference>
<evidence type="ECO:0000256" key="4">
    <source>
        <dbReference type="SAM" id="MobiDB-lite"/>
    </source>
</evidence>
<dbReference type="InterPro" id="IPR000209">
    <property type="entry name" value="Peptidase_S8/S53_dom"/>
</dbReference>
<dbReference type="Pfam" id="PF00082">
    <property type="entry name" value="Peptidase_S8"/>
    <property type="match status" value="1"/>
</dbReference>
<feature type="region of interest" description="Disordered" evidence="4">
    <location>
        <begin position="709"/>
        <end position="737"/>
    </location>
</feature>
<evidence type="ECO:0000256" key="3">
    <source>
        <dbReference type="ARBA" id="ARBA00022825"/>
    </source>
</evidence>
<keyword evidence="7" id="KW-1185">Reference proteome</keyword>
<keyword evidence="1" id="KW-0645">Protease</keyword>
<dbReference type="SUPFAM" id="SSF52743">
    <property type="entry name" value="Subtilisin-like"/>
    <property type="match status" value="1"/>
</dbReference>
<dbReference type="PRINTS" id="PR00723">
    <property type="entry name" value="SUBTILISIN"/>
</dbReference>